<dbReference type="EMBL" id="VULX01000011">
    <property type="protein sequence ID" value="MSR91485.1"/>
    <property type="molecule type" value="Genomic_DNA"/>
</dbReference>
<evidence type="ECO:0000313" key="2">
    <source>
        <dbReference type="EMBL" id="MSR91485.1"/>
    </source>
</evidence>
<dbReference type="SUPFAM" id="SSF53254">
    <property type="entry name" value="Phosphoglycerate mutase-like"/>
    <property type="match status" value="1"/>
</dbReference>
<reference evidence="2 3" key="1">
    <citation type="submission" date="2019-08" db="EMBL/GenBank/DDBJ databases">
        <title>In-depth cultivation of the pig gut microbiome towards novel bacterial diversity and tailored functional studies.</title>
        <authorList>
            <person name="Wylensek D."/>
            <person name="Hitch T.C.A."/>
            <person name="Clavel T."/>
        </authorList>
    </citation>
    <scope>NUCLEOTIDE SEQUENCE [LARGE SCALE GENOMIC DNA]</scope>
    <source>
        <strain evidence="2 3">WCA-383-APC-5B</strain>
    </source>
</reference>
<name>A0A7X2T1Q6_9CLOT</name>
<evidence type="ECO:0000256" key="1">
    <source>
        <dbReference type="PIRSR" id="PIRSR613078-3"/>
    </source>
</evidence>
<comment type="caution">
    <text evidence="2">The sequence shown here is derived from an EMBL/GenBank/DDBJ whole genome shotgun (WGS) entry which is preliminary data.</text>
</comment>
<keyword evidence="3" id="KW-1185">Reference proteome</keyword>
<feature type="site" description="Transition state stabilizer" evidence="1">
    <location>
        <position position="69"/>
    </location>
</feature>
<protein>
    <submittedName>
        <fullName evidence="2">Histidine phosphatase family protein</fullName>
    </submittedName>
</protein>
<dbReference type="InterPro" id="IPR029033">
    <property type="entry name" value="His_PPase_superfam"/>
</dbReference>
<proteinExistence type="predicted"/>
<dbReference type="InterPro" id="IPR013078">
    <property type="entry name" value="His_Pase_superF_clade-1"/>
</dbReference>
<dbReference type="Gene3D" id="3.40.50.1240">
    <property type="entry name" value="Phosphoglycerate mutase-like"/>
    <property type="match status" value="1"/>
</dbReference>
<evidence type="ECO:0000313" key="3">
    <source>
        <dbReference type="Proteomes" id="UP000460287"/>
    </source>
</evidence>
<accession>A0A7X2T1Q6</accession>
<sequence>MFEGCGVDDIRGCIQYKKYFENHEYMNFRHDFIQKAPGGESYTDVCNRVNKFLSELLAMNYKKVAIVSHMCTIRCILKILKSLTEEETLALKINQCEPIVVYRMFNGIGNIMVQ</sequence>
<gene>
    <name evidence="2" type="ORF">FYJ33_08700</name>
</gene>
<organism evidence="2 3">
    <name type="scientific">Inconstantimicrobium porci</name>
    <dbReference type="NCBI Taxonomy" id="2652291"/>
    <lineage>
        <taxon>Bacteria</taxon>
        <taxon>Bacillati</taxon>
        <taxon>Bacillota</taxon>
        <taxon>Clostridia</taxon>
        <taxon>Eubacteriales</taxon>
        <taxon>Clostridiaceae</taxon>
        <taxon>Inconstantimicrobium</taxon>
    </lineage>
</organism>
<dbReference type="AlphaFoldDB" id="A0A7X2T1Q6"/>
<dbReference type="Proteomes" id="UP000460287">
    <property type="component" value="Unassembled WGS sequence"/>
</dbReference>
<dbReference type="Pfam" id="PF00300">
    <property type="entry name" value="His_Phos_1"/>
    <property type="match status" value="1"/>
</dbReference>